<dbReference type="GO" id="GO:0005737">
    <property type="term" value="C:cytoplasm"/>
    <property type="evidence" value="ECO:0007669"/>
    <property type="project" value="TreeGrafter"/>
</dbReference>
<name>A0A6J1D288_MOMCH</name>
<dbReference type="RefSeq" id="XP_022147854.1">
    <property type="nucleotide sequence ID" value="XM_022292162.1"/>
</dbReference>
<dbReference type="GeneID" id="111016693"/>
<dbReference type="InterPro" id="IPR016024">
    <property type="entry name" value="ARM-type_fold"/>
</dbReference>
<dbReference type="PANTHER" id="PTHR18460:SF3">
    <property type="entry name" value="TELO2-INTERACTING PROTEIN 1 HOMOLOG"/>
    <property type="match status" value="1"/>
</dbReference>
<evidence type="ECO:0000259" key="2">
    <source>
        <dbReference type="Pfam" id="PF24173"/>
    </source>
</evidence>
<gene>
    <name evidence="5" type="primary">LOC111016693</name>
</gene>
<dbReference type="InterPro" id="IPR052587">
    <property type="entry name" value="TELO2-interacting_protein_1"/>
</dbReference>
<proteinExistence type="predicted"/>
<dbReference type="Pfam" id="PF24173">
    <property type="entry name" value="TPR_TTI1_N"/>
    <property type="match status" value="1"/>
</dbReference>
<dbReference type="Pfam" id="PF21547">
    <property type="entry name" value="TTI1"/>
    <property type="match status" value="1"/>
</dbReference>
<accession>A0A6J1D288</accession>
<keyword evidence="4" id="KW-1185">Reference proteome</keyword>
<dbReference type="SUPFAM" id="SSF48371">
    <property type="entry name" value="ARM repeat"/>
    <property type="match status" value="1"/>
</dbReference>
<dbReference type="InterPro" id="IPR057567">
    <property type="entry name" value="TPR_TTI1_C"/>
</dbReference>
<dbReference type="Proteomes" id="UP000504603">
    <property type="component" value="Unplaced"/>
</dbReference>
<feature type="domain" description="TTI1 N-terminal TPR" evidence="2">
    <location>
        <begin position="246"/>
        <end position="504"/>
    </location>
</feature>
<feature type="region of interest" description="Disordered" evidence="1">
    <location>
        <begin position="1"/>
        <end position="23"/>
    </location>
</feature>
<dbReference type="KEGG" id="mcha:111016693"/>
<protein>
    <submittedName>
        <fullName evidence="5">Uncharacterized protein LOC111016693 isoform X1</fullName>
    </submittedName>
</protein>
<sequence>MRIVDTSSLGEEEKLEESNEGVQRSRVMRIVDTNSSSEEEKLEESNEGVQRSRVFAELKPYCLELLELLQKPKKHPSAIPSMLELLRKTSPTSMQPFFDYALFPLLLLLDAAVVDRSQQKVDSGENIVTSISHDLPHRVSDSVAEGVLQCLEELLKKCHLGSVEQMVVVLKKLTSGALLSPFEASEEFREGVIKCFRAIFVNLCPCSDHACSCKQISGFPALAENRDFEGHLDVLSEESKPNECLLEFLRSETASAAVGHWLSLLLKAADIEAARGHHGSSKLRIEAFMTLRILVAKVGTADALAYFLPGVVSQFSKVLRTSKTMLSGAAGNTEAMNQAIRGLAEYLMIVLQDDANKSSLDMLVDVQSDIMLEKGKKAQYILEELRQLPDKVHSRSKKVEEASSAEVVKKITYKSGPKEKVSADYLKGNKYFHVDRTKEWVAETSTHVDKLLSGTFPYICVHLVKKVRLGILAAVKGLLSRCTCTLKGSRLMLLECLCALAVDDSDDVAVTAQEFLEYLFWITRNQQLQHDIAKIFVRLVEKLPNVVLGSEEKFALSHAQQLLVVAYYSGHQLIIDHLIHSPVTAVRFLDVFSVCLNQNSVYASSLGKFLSSGPSSLGYLHSLTELKVGTNFISNCLSIMNTALPAVPEPTKVQEKDILRKNHVLPRMPPWFNGIGNQNLYEALGGVLRLVGLSLVSDNKGEGSLSVTIDIPLGNLQKLVSEIRKKEYSEESWEYWYRRTGSGLLVRQASTAVCILNEMIFGVSEYSTGYFSSKFQRTRMHRKATNDYECATTNDCGWKISLEKVRPQLIDCIGRILHEYLSPEIWELPIQHKSSPMHPVGEEDISLHFFRDTAMLHQVIIEGIGIFSMCLGKDFASSGFLHSSLYLLLENLISSNVEVRITSDAVLHVLSSTSAYPTVRDLVLENADYVIDSICRQLRHLDLNPHVPNVLAAILSYIGIAHEILPLLEEPMHSVSLELEILGRHQHPSLTGPFLKAVAEIARVSKHESNCLPSKTASYLVHVKSIITKEGNRAESESGGVSTSCYDDDKNISSMESEWENILFKFNDSRRYRRTVGSIAGSCIVTAVPLLASQNQATCLVALDIIEYGIVALAKVEEAYKHEKDTKEAIEEMLHSHSFYRLLDTLEVSDEGYDENRLLPAMNKIWPFLVACIQNKNPVAAQRCLNVISNSVQICGGDFFTRRFRTDGSHFWKLLRTSPFQRKQNLREEKAVLQLPYRNASVSTEDSVAEVSSLKVQVALLNMIADLSRNRRSASALEVVLKKVSGLVAGVAFSAVVGLREASLNALEGLASIDPDLIWLLVADVFYSMKNKDVPSPPTSDFPEVSKLLPPPSSPKGYLYVLYGGQTFGFDIQVSSVEFVFKKLQSHISTC</sequence>
<feature type="domain" description="TTI1 C-terminal TPR" evidence="3">
    <location>
        <begin position="1088"/>
        <end position="1319"/>
    </location>
</feature>
<evidence type="ECO:0000313" key="4">
    <source>
        <dbReference type="Proteomes" id="UP000504603"/>
    </source>
</evidence>
<dbReference type="Pfam" id="PF24181">
    <property type="entry name" value="TPR_TTI1_C"/>
    <property type="match status" value="1"/>
</dbReference>
<dbReference type="InterPro" id="IPR057566">
    <property type="entry name" value="TPR_TTI1_N"/>
</dbReference>
<evidence type="ECO:0000313" key="5">
    <source>
        <dbReference type="RefSeq" id="XP_022147854.1"/>
    </source>
</evidence>
<reference evidence="5" key="1">
    <citation type="submission" date="2025-08" db="UniProtKB">
        <authorList>
            <consortium name="RefSeq"/>
        </authorList>
    </citation>
    <scope>IDENTIFICATION</scope>
    <source>
        <strain evidence="5">OHB3-1</strain>
    </source>
</reference>
<dbReference type="OrthoDB" id="49511at2759"/>
<dbReference type="InterPro" id="IPR049362">
    <property type="entry name" value="TTI1_rpt"/>
</dbReference>
<evidence type="ECO:0000259" key="3">
    <source>
        <dbReference type="Pfam" id="PF24181"/>
    </source>
</evidence>
<dbReference type="PANTHER" id="PTHR18460">
    <property type="entry name" value="TEL2 INTERACTING PROTEIN 1 TTI1 FAMILY MEMBER"/>
    <property type="match status" value="1"/>
</dbReference>
<evidence type="ECO:0000256" key="1">
    <source>
        <dbReference type="SAM" id="MobiDB-lite"/>
    </source>
</evidence>
<organism evidence="4 5">
    <name type="scientific">Momordica charantia</name>
    <name type="common">Bitter gourd</name>
    <name type="synonym">Balsam pear</name>
    <dbReference type="NCBI Taxonomy" id="3673"/>
    <lineage>
        <taxon>Eukaryota</taxon>
        <taxon>Viridiplantae</taxon>
        <taxon>Streptophyta</taxon>
        <taxon>Embryophyta</taxon>
        <taxon>Tracheophyta</taxon>
        <taxon>Spermatophyta</taxon>
        <taxon>Magnoliopsida</taxon>
        <taxon>eudicotyledons</taxon>
        <taxon>Gunneridae</taxon>
        <taxon>Pentapetalae</taxon>
        <taxon>rosids</taxon>
        <taxon>fabids</taxon>
        <taxon>Cucurbitales</taxon>
        <taxon>Cucurbitaceae</taxon>
        <taxon>Momordiceae</taxon>
        <taxon>Momordica</taxon>
    </lineage>
</organism>